<accession>A0A9K3LBY9</accession>
<comment type="caution">
    <text evidence="4">The sequence shown here is derived from an EMBL/GenBank/DDBJ whole genome shotgun (WGS) entry which is preliminary data.</text>
</comment>
<feature type="region of interest" description="Disordered" evidence="2">
    <location>
        <begin position="67"/>
        <end position="96"/>
    </location>
</feature>
<feature type="compositionally biased region" description="Polar residues" evidence="2">
    <location>
        <begin position="68"/>
        <end position="78"/>
    </location>
</feature>
<evidence type="ECO:0000256" key="1">
    <source>
        <dbReference type="ARBA" id="ARBA00023002"/>
    </source>
</evidence>
<dbReference type="OrthoDB" id="418169at2759"/>
<reference evidence="4" key="1">
    <citation type="journal article" date="2021" name="Sci. Rep.">
        <title>Diploid genomic architecture of Nitzschia inconspicua, an elite biomass production diatom.</title>
        <authorList>
            <person name="Oliver A."/>
            <person name="Podell S."/>
            <person name="Pinowska A."/>
            <person name="Traller J.C."/>
            <person name="Smith S.R."/>
            <person name="McClure R."/>
            <person name="Beliaev A."/>
            <person name="Bohutskyi P."/>
            <person name="Hill E.A."/>
            <person name="Rabines A."/>
            <person name="Zheng H."/>
            <person name="Allen L.Z."/>
            <person name="Kuo A."/>
            <person name="Grigoriev I.V."/>
            <person name="Allen A.E."/>
            <person name="Hazlebeck D."/>
            <person name="Allen E.E."/>
        </authorList>
    </citation>
    <scope>NUCLEOTIDE SEQUENCE</scope>
    <source>
        <strain evidence="4">Hildebrandi</strain>
    </source>
</reference>
<dbReference type="EMBL" id="JAGRRH010000014">
    <property type="protein sequence ID" value="KAG7359237.1"/>
    <property type="molecule type" value="Genomic_DNA"/>
</dbReference>
<feature type="domain" description="Mannitol dehydrogenase N-terminal" evidence="3">
    <location>
        <begin position="136"/>
        <end position="233"/>
    </location>
</feature>
<evidence type="ECO:0000259" key="3">
    <source>
        <dbReference type="Pfam" id="PF01232"/>
    </source>
</evidence>
<dbReference type="PANTHER" id="PTHR43362:SF1">
    <property type="entry name" value="MANNITOL DEHYDROGENASE 2-RELATED"/>
    <property type="match status" value="1"/>
</dbReference>
<evidence type="ECO:0000256" key="2">
    <source>
        <dbReference type="SAM" id="MobiDB-lite"/>
    </source>
</evidence>
<dbReference type="Pfam" id="PF01232">
    <property type="entry name" value="Mannitol_dh"/>
    <property type="match status" value="1"/>
</dbReference>
<dbReference type="GO" id="GO:0016616">
    <property type="term" value="F:oxidoreductase activity, acting on the CH-OH group of donors, NAD or NADP as acceptor"/>
    <property type="evidence" value="ECO:0007669"/>
    <property type="project" value="TreeGrafter"/>
</dbReference>
<dbReference type="AlphaFoldDB" id="A0A9K3LBY9"/>
<keyword evidence="1" id="KW-0560">Oxidoreductase</keyword>
<gene>
    <name evidence="4" type="ORF">IV203_015826</name>
</gene>
<reference evidence="4" key="2">
    <citation type="submission" date="2021-04" db="EMBL/GenBank/DDBJ databases">
        <authorList>
            <person name="Podell S."/>
        </authorList>
    </citation>
    <scope>NUCLEOTIDE SEQUENCE</scope>
    <source>
        <strain evidence="4">Hildebrandi</strain>
    </source>
</reference>
<sequence>MTSSPTTATTTHWLAPADDAVFKSSAPLALCLGTGRFLRSVLVPALVGAGMKPILLQTRGRSFLEYMQQRQGQQASGDNNNNSNNNKPTSSYEVDTVQPDGTVVTDYVPCGGAFSLGNTQDKQAAFDWITLQSQKQCCISILGVGVTEAGLASKDTQVMKDLYELLQLLQKQGQPLSGKLCVVNTDNVPNNASVIQSYMMEMANNHNDTTMQTFLATKVAFLNSMVDRITSQRDGSNGLVPRCEPIPVKALVLLDPQHDMPPTMNGQPGVVIRTTSEQLETDIALKLRIANGTHTAIAHTLALLRHFQTDVLSNNDSNGPLYMKFLDSLVTQQIIPAAVASKSISASRIDADAFWQDWRQRLLHPCFGLSTFFITQNGTAKGGIRWGPTVTDLIASNRPITAATAFAYAVLLRWLTPFFHIGADDTNAIYKGWLDGFNPDDVVVKNDRSNNNDSNDGGGIVEYADGLCYCVKEGWYEYKCPLSVANVRGKNGRSSLPTLLGGCVGRRPNKCVVAVRTYLLASAGGDLDPTTIGSKPEFESLVHAIASFYSRMVDTTIPTDIQEGSKLILDLLMELESNSVGGLIGFDTPCTAMMDHFMYLSGI</sequence>
<proteinExistence type="predicted"/>
<dbReference type="InterPro" id="IPR013131">
    <property type="entry name" value="Mannitol_DH_N"/>
</dbReference>
<dbReference type="InterPro" id="IPR050988">
    <property type="entry name" value="Mannitol_DH/Oxidoreductase"/>
</dbReference>
<dbReference type="Proteomes" id="UP000693970">
    <property type="component" value="Unassembled WGS sequence"/>
</dbReference>
<evidence type="ECO:0000313" key="4">
    <source>
        <dbReference type="EMBL" id="KAG7359237.1"/>
    </source>
</evidence>
<protein>
    <submittedName>
        <fullName evidence="4">Mannitol dehydrogenase</fullName>
    </submittedName>
</protein>
<keyword evidence="5" id="KW-1185">Reference proteome</keyword>
<organism evidence="4 5">
    <name type="scientific">Nitzschia inconspicua</name>
    <dbReference type="NCBI Taxonomy" id="303405"/>
    <lineage>
        <taxon>Eukaryota</taxon>
        <taxon>Sar</taxon>
        <taxon>Stramenopiles</taxon>
        <taxon>Ochrophyta</taxon>
        <taxon>Bacillariophyta</taxon>
        <taxon>Bacillariophyceae</taxon>
        <taxon>Bacillariophycidae</taxon>
        <taxon>Bacillariales</taxon>
        <taxon>Bacillariaceae</taxon>
        <taxon>Nitzschia</taxon>
    </lineage>
</organism>
<dbReference type="PANTHER" id="PTHR43362">
    <property type="entry name" value="MANNITOL DEHYDROGENASE DSF1-RELATED"/>
    <property type="match status" value="1"/>
</dbReference>
<name>A0A9K3LBY9_9STRA</name>
<evidence type="ECO:0000313" key="5">
    <source>
        <dbReference type="Proteomes" id="UP000693970"/>
    </source>
</evidence>